<comment type="catalytic activity">
    <reaction evidence="15">
        <text>Endonucleolytic cleavage of single-stranded RNA in A- and U-rich regions.</text>
        <dbReference type="EC" id="3.1.26.12"/>
    </reaction>
</comment>
<keyword evidence="13 15" id="KW-0694">RNA-binding</keyword>
<reference evidence="19" key="1">
    <citation type="journal article" date="2019" name="Int. J. Syst. Evol. Microbiol.">
        <title>The Global Catalogue of Microorganisms (GCM) 10K type strain sequencing project: providing services to taxonomists for standard genome sequencing and annotation.</title>
        <authorList>
            <consortium name="The Broad Institute Genomics Platform"/>
            <consortium name="The Broad Institute Genome Sequencing Center for Infectious Disease"/>
            <person name="Wu L."/>
            <person name="Ma J."/>
        </authorList>
    </citation>
    <scope>NUCLEOTIDE SEQUENCE [LARGE SCALE GENOMIC DNA]</scope>
    <source>
        <strain evidence="19">KCTC 42211</strain>
    </source>
</reference>
<evidence type="ECO:0000256" key="9">
    <source>
        <dbReference type="ARBA" id="ARBA00022730"/>
    </source>
</evidence>
<feature type="compositionally biased region" description="Basic and acidic residues" evidence="16">
    <location>
        <begin position="743"/>
        <end position="759"/>
    </location>
</feature>
<feature type="compositionally biased region" description="Basic and acidic residues" evidence="16">
    <location>
        <begin position="671"/>
        <end position="692"/>
    </location>
</feature>
<dbReference type="PANTHER" id="PTHR30001:SF1">
    <property type="entry name" value="RIBONUCLEASE E_G-LIKE PROTEIN, CHLOROPLASTIC"/>
    <property type="match status" value="1"/>
</dbReference>
<keyword evidence="6 15" id="KW-0819">tRNA processing</keyword>
<gene>
    <name evidence="15" type="primary">rne</name>
    <name evidence="18" type="ORF">ACFOM9_13005</name>
</gene>
<evidence type="ECO:0000256" key="6">
    <source>
        <dbReference type="ARBA" id="ARBA00022694"/>
    </source>
</evidence>
<keyword evidence="2 15" id="KW-1003">Cell membrane</keyword>
<proteinExistence type="inferred from homology"/>
<dbReference type="Gene3D" id="3.40.1260.20">
    <property type="entry name" value="Ribonuclease E, catalytic domain"/>
    <property type="match status" value="1"/>
</dbReference>
<evidence type="ECO:0000256" key="8">
    <source>
        <dbReference type="ARBA" id="ARBA00022723"/>
    </source>
</evidence>
<keyword evidence="4 15" id="KW-0997">Cell inner membrane</keyword>
<evidence type="ECO:0000256" key="2">
    <source>
        <dbReference type="ARBA" id="ARBA00022475"/>
    </source>
</evidence>
<dbReference type="HAMAP" id="MF_00970">
    <property type="entry name" value="RNase_E"/>
    <property type="match status" value="1"/>
</dbReference>
<dbReference type="SMART" id="SM00316">
    <property type="entry name" value="S1"/>
    <property type="match status" value="1"/>
</dbReference>
<dbReference type="RefSeq" id="WP_386711543.1">
    <property type="nucleotide sequence ID" value="NZ_JBHRYF010000009.1"/>
</dbReference>
<evidence type="ECO:0000259" key="17">
    <source>
        <dbReference type="PROSITE" id="PS50126"/>
    </source>
</evidence>
<comment type="cofactor">
    <cofactor evidence="15">
        <name>Zn(2+)</name>
        <dbReference type="ChEBI" id="CHEBI:29105"/>
    </cofactor>
    <text evidence="15">Binds 2 Zn(2+) ions per homotetramer.</text>
</comment>
<evidence type="ECO:0000256" key="4">
    <source>
        <dbReference type="ARBA" id="ARBA00022519"/>
    </source>
</evidence>
<dbReference type="InterPro" id="IPR004659">
    <property type="entry name" value="RNase_E/G"/>
</dbReference>
<feature type="region of interest" description="Disordered" evidence="16">
    <location>
        <begin position="519"/>
        <end position="548"/>
    </location>
</feature>
<feature type="region of interest" description="Disordered" evidence="16">
    <location>
        <begin position="729"/>
        <end position="890"/>
    </location>
</feature>
<keyword evidence="5 15" id="KW-0698">rRNA processing</keyword>
<keyword evidence="15" id="KW-0820">tRNA-binding</keyword>
<protein>
    <recommendedName>
        <fullName evidence="15">Ribonuclease E</fullName>
        <shortName evidence="15">RNase E</shortName>
        <ecNumber evidence="15">3.1.26.12</ecNumber>
    </recommendedName>
</protein>
<keyword evidence="10 15" id="KW-0255">Endonuclease</keyword>
<keyword evidence="8 15" id="KW-0479">Metal-binding</keyword>
<keyword evidence="9 15" id="KW-0699">rRNA-binding</keyword>
<evidence type="ECO:0000256" key="16">
    <source>
        <dbReference type="SAM" id="MobiDB-lite"/>
    </source>
</evidence>
<evidence type="ECO:0000256" key="1">
    <source>
        <dbReference type="ARBA" id="ARBA00005663"/>
    </source>
</evidence>
<evidence type="ECO:0000256" key="5">
    <source>
        <dbReference type="ARBA" id="ARBA00022552"/>
    </source>
</evidence>
<feature type="compositionally biased region" description="Basic and acidic residues" evidence="16">
    <location>
        <begin position="617"/>
        <end position="632"/>
    </location>
</feature>
<feature type="region of interest" description="Required for zinc-mediated homotetramerization and catalytic activity" evidence="15">
    <location>
        <begin position="402"/>
        <end position="405"/>
    </location>
</feature>
<feature type="binding site" evidence="15">
    <location>
        <position position="301"/>
    </location>
    <ligand>
        <name>Mg(2+)</name>
        <dbReference type="ChEBI" id="CHEBI:18420"/>
        <note>catalytic</note>
    </ligand>
</feature>
<comment type="cofactor">
    <cofactor evidence="15">
        <name>Mg(2+)</name>
        <dbReference type="ChEBI" id="CHEBI:18420"/>
    </cofactor>
    <text evidence="15">Binds 1 Mg(2+) ion per subunit.</text>
</comment>
<feature type="binding site" evidence="15">
    <location>
        <position position="344"/>
    </location>
    <ligand>
        <name>Mg(2+)</name>
        <dbReference type="ChEBI" id="CHEBI:18420"/>
        <note>catalytic</note>
    </ligand>
</feature>
<accession>A0ABV7UWE8</accession>
<feature type="compositionally biased region" description="Low complexity" evidence="16">
    <location>
        <begin position="693"/>
        <end position="713"/>
    </location>
</feature>
<dbReference type="InterPro" id="IPR048583">
    <property type="entry name" value="RNase_E_G_thioredoxin-like"/>
</dbReference>
<evidence type="ECO:0000256" key="13">
    <source>
        <dbReference type="ARBA" id="ARBA00022884"/>
    </source>
</evidence>
<comment type="function">
    <text evidence="15">Endoribonuclease that plays a central role in RNA processing and decay. Required for the maturation of 5S and 16S rRNAs and the majority of tRNAs. Also involved in the degradation of most mRNAs.</text>
</comment>
<evidence type="ECO:0000256" key="11">
    <source>
        <dbReference type="ARBA" id="ARBA00022801"/>
    </source>
</evidence>
<dbReference type="InterPro" id="IPR012340">
    <property type="entry name" value="NA-bd_OB-fold"/>
</dbReference>
<evidence type="ECO:0000256" key="14">
    <source>
        <dbReference type="ARBA" id="ARBA00023136"/>
    </source>
</evidence>
<dbReference type="InterPro" id="IPR003029">
    <property type="entry name" value="S1_domain"/>
</dbReference>
<feature type="compositionally biased region" description="Polar residues" evidence="16">
    <location>
        <begin position="1003"/>
        <end position="1015"/>
    </location>
</feature>
<feature type="compositionally biased region" description="Basic and acidic residues" evidence="16">
    <location>
        <begin position="793"/>
        <end position="803"/>
    </location>
</feature>
<dbReference type="Proteomes" id="UP001595724">
    <property type="component" value="Unassembled WGS sequence"/>
</dbReference>
<feature type="binding site" evidence="15">
    <location>
        <position position="402"/>
    </location>
    <ligand>
        <name>Zn(2+)</name>
        <dbReference type="ChEBI" id="CHEBI:29105"/>
        <note>ligand shared between dimeric partners</note>
    </ligand>
</feature>
<dbReference type="Pfam" id="PF00575">
    <property type="entry name" value="S1"/>
    <property type="match status" value="1"/>
</dbReference>
<keyword evidence="19" id="KW-1185">Reference proteome</keyword>
<keyword evidence="12 15" id="KW-0460">Magnesium</keyword>
<dbReference type="InterPro" id="IPR028878">
    <property type="entry name" value="RNase_E"/>
</dbReference>
<dbReference type="CDD" id="cd04453">
    <property type="entry name" value="S1_RNase_E"/>
    <property type="match status" value="1"/>
</dbReference>
<dbReference type="PANTHER" id="PTHR30001">
    <property type="entry name" value="RIBONUCLEASE"/>
    <property type="match status" value="1"/>
</dbReference>
<feature type="compositionally biased region" description="Low complexity" evidence="16">
    <location>
        <begin position="866"/>
        <end position="879"/>
    </location>
</feature>
<keyword evidence="15" id="KW-0862">Zinc</keyword>
<dbReference type="PROSITE" id="PS50126">
    <property type="entry name" value="S1"/>
    <property type="match status" value="1"/>
</dbReference>
<evidence type="ECO:0000256" key="3">
    <source>
        <dbReference type="ARBA" id="ARBA00022490"/>
    </source>
</evidence>
<keyword evidence="7 15" id="KW-0540">Nuclease</keyword>
<feature type="region of interest" description="Disordered" evidence="16">
    <location>
        <begin position="959"/>
        <end position="1029"/>
    </location>
</feature>
<dbReference type="EMBL" id="JBHRYF010000009">
    <property type="protein sequence ID" value="MFC3660989.1"/>
    <property type="molecule type" value="Genomic_DNA"/>
</dbReference>
<dbReference type="EC" id="3.1.26.12" evidence="15"/>
<feature type="domain" description="S1 motif" evidence="17">
    <location>
        <begin position="39"/>
        <end position="118"/>
    </location>
</feature>
<dbReference type="Pfam" id="PF20833">
    <property type="entry name" value="RNase_E_G_Thio"/>
    <property type="match status" value="1"/>
</dbReference>
<feature type="region of interest" description="Disordered" evidence="16">
    <location>
        <begin position="578"/>
        <end position="713"/>
    </location>
</feature>
<evidence type="ECO:0000313" key="19">
    <source>
        <dbReference type="Proteomes" id="UP001595724"/>
    </source>
</evidence>
<name>A0ABV7UWE8_9GAMM</name>
<keyword evidence="3 15" id="KW-0963">Cytoplasm</keyword>
<dbReference type="Pfam" id="PF10150">
    <property type="entry name" value="RNase_E_G"/>
    <property type="match status" value="1"/>
</dbReference>
<feature type="binding site" evidence="15">
    <location>
        <position position="405"/>
    </location>
    <ligand>
        <name>Zn(2+)</name>
        <dbReference type="ChEBI" id="CHEBI:29105"/>
        <note>ligand shared between dimeric partners</note>
    </ligand>
</feature>
<comment type="caution">
    <text evidence="18">The sequence shown here is derived from an EMBL/GenBank/DDBJ whole genome shotgun (WGS) entry which is preliminary data.</text>
</comment>
<feature type="compositionally biased region" description="Low complexity" evidence="16">
    <location>
        <begin position="654"/>
        <end position="670"/>
    </location>
</feature>
<evidence type="ECO:0000313" key="18">
    <source>
        <dbReference type="EMBL" id="MFC3660989.1"/>
    </source>
</evidence>
<sequence>MKRMLINATQAEELRVAIVDGQALYDIDIEQPSKEQKKSNIYKGRITRLEPSLEAAFVEYGGERHGFLPLKEISRDYFQAGVDHNKAGLKELLREGQEVVVQVDKDERGNKGAALTTFISLAGRYMVLMPNSPTAGGVSRRIEGDDRAELKKAMDALEIPDDMGVIIRTAGVGRDAEELQWDLDYLLSVWKAVAEAALTKPSPFLIYQESRLIIRALRDYMRADIGEILVDTPEMYAEAQEFVAQTMPHNLRKLKHYTDDTPLFNRYQIESQIESAYERTVRLPSGGALVIDQTEALTAIDVNSARATKGGDIEETAFNTNLEAAEEVARQMRIRDLGGLVVIDFIDMSSNKHQRDVENKLQNALKFDRARVQLGRISRFGLLELSRQRLRASLGESSQIVCPRCEGHGRMRSIESLSLSIVRVAEEHAMKENTGQVLVQAPVDIANYLLNEKRSALREIEQRHEAPIVIVADEQLHTPHYEVTRLRENELGEESSKPSYRRGTPRKAATIALTKANLNVPPPAAVTNVRPAQPAPLREPRPDPVPEPVVARQAPAPVAPAASSGGVIGWLKSLFAGDASTGPAPAGRDRPQGERNDRGGQRRDGRGGKQGQGQGQGRDRDRPRRDDARGDGQRQPAQQEGQPKAARNKPAATRQKQPKQNQPRQQGQGRNRPDEQRSDTAQDAAAVEKIEKANPAAQTAQAGAGAAAGAATASAAIVAPIAAEALAAPEQDTAMEAGVQATEHSESNDAKTEEGDGTGRRRRGRRGGRRRRRGNGDAAAALPGDEDQMAGEDNTRAADRSQPEFDFDDDVKTPGQPTAEASQATATVATDTTQDAEAAPAIETRESTDAVVQSAREASQPEPREPAAQSAAIPAEAMPEATSSESEMADAAEIAVPGESGEPLEPVAEILHGNADLAEAATLSPQAAATEADVAIDAPSVSQPAAAIVQTALVPPPAVVSEPEPVATSTPIAPMATGQDDRAPGLFDAPLAAEPEQRAPLQDDTTTAAKPTGQDSAEDPEDKARSHST</sequence>
<dbReference type="InterPro" id="IPR019307">
    <property type="entry name" value="RNA-bd_AU-1/RNase_E/G"/>
</dbReference>
<feature type="compositionally biased region" description="Basic residues" evidence="16">
    <location>
        <begin position="760"/>
        <end position="773"/>
    </location>
</feature>
<keyword evidence="14 15" id="KW-0472">Membrane</keyword>
<dbReference type="NCBIfam" id="TIGR00757">
    <property type="entry name" value="RNaseEG"/>
    <property type="match status" value="1"/>
</dbReference>
<comment type="subunit">
    <text evidence="15">Component of the RNA degradosome, which is a multiprotein complex involved in RNA processing and mRNA degradation. Within the RNA degradosome, RNase E assembles into a homotetramer formed by a dimer of dimers.</text>
</comment>
<comment type="subcellular location">
    <subcellularLocation>
        <location evidence="15">Cytoplasm</location>
    </subcellularLocation>
    <subcellularLocation>
        <location evidence="15">Cell inner membrane</location>
        <topology evidence="15">Peripheral membrane protein</topology>
        <orientation evidence="15">Cytoplasmic side</orientation>
    </subcellularLocation>
</comment>
<feature type="compositionally biased region" description="Low complexity" evidence="16">
    <location>
        <begin position="821"/>
        <end position="841"/>
    </location>
</feature>
<feature type="compositionally biased region" description="Basic and acidic residues" evidence="16">
    <location>
        <begin position="587"/>
        <end position="607"/>
    </location>
</feature>
<evidence type="ECO:0000256" key="15">
    <source>
        <dbReference type="HAMAP-Rule" id="MF_00970"/>
    </source>
</evidence>
<comment type="similarity">
    <text evidence="1">Belongs to the RNase E/G family. RNase G subfamily.</text>
</comment>
<organism evidence="18 19">
    <name type="scientific">Luteimonas notoginsengisoli</name>
    <dbReference type="NCBI Taxonomy" id="1578200"/>
    <lineage>
        <taxon>Bacteria</taxon>
        <taxon>Pseudomonadati</taxon>
        <taxon>Pseudomonadota</taxon>
        <taxon>Gammaproteobacteria</taxon>
        <taxon>Lysobacterales</taxon>
        <taxon>Lysobacteraceae</taxon>
        <taxon>Luteimonas</taxon>
    </lineage>
</organism>
<evidence type="ECO:0000256" key="12">
    <source>
        <dbReference type="ARBA" id="ARBA00022842"/>
    </source>
</evidence>
<evidence type="ECO:0000256" key="7">
    <source>
        <dbReference type="ARBA" id="ARBA00022722"/>
    </source>
</evidence>
<evidence type="ECO:0000256" key="10">
    <source>
        <dbReference type="ARBA" id="ARBA00022759"/>
    </source>
</evidence>
<dbReference type="Gene3D" id="2.40.50.140">
    <property type="entry name" value="Nucleic acid-binding proteins"/>
    <property type="match status" value="1"/>
</dbReference>
<dbReference type="SUPFAM" id="SSF50249">
    <property type="entry name" value="Nucleic acid-binding proteins"/>
    <property type="match status" value="1"/>
</dbReference>
<keyword evidence="11 15" id="KW-0378">Hydrolase</keyword>
<comment type="similarity">
    <text evidence="15">Belongs to the RNase E/G family. RNase E subfamily.</text>
</comment>